<feature type="coiled-coil region" evidence="1">
    <location>
        <begin position="133"/>
        <end position="182"/>
    </location>
</feature>
<sequence length="218" mass="24344">MADFFGKLKGEFKKVSVKSTTLIEINKIKSEITALLKRKKEACAVLGEKVYVMKDKDILNTDLFQNDFTKIIAIDESINKKELEIKKLEEKMNEAIKETNASIGNAKCTCGNTLDEDAKFCTACGKKVPEKKEEIVLDEVKDIEAEINSLEESHKAIEGSVVEDVDDNASDMEEIIKTEEETAITNIVQEIACECGCVLSEEARFCTSCGKKVRLNFI</sequence>
<keyword evidence="1" id="KW-0175">Coiled coil</keyword>
<dbReference type="RefSeq" id="WP_132251527.1">
    <property type="nucleotide sequence ID" value="NZ_SMAL01000003.1"/>
</dbReference>
<accession>A0A4R3MPV8</accession>
<reference evidence="2 3" key="1">
    <citation type="submission" date="2019-03" db="EMBL/GenBank/DDBJ databases">
        <title>Genomic Encyclopedia of Type Strains, Phase IV (KMG-IV): sequencing the most valuable type-strain genomes for metagenomic binning, comparative biology and taxonomic classification.</title>
        <authorList>
            <person name="Goeker M."/>
        </authorList>
    </citation>
    <scope>NUCLEOTIDE SEQUENCE [LARGE SCALE GENOMIC DNA]</scope>
    <source>
        <strain evidence="2 3">DSM 24629</strain>
    </source>
</reference>
<feature type="coiled-coil region" evidence="1">
    <location>
        <begin position="71"/>
        <end position="105"/>
    </location>
</feature>
<proteinExistence type="predicted"/>
<evidence type="ECO:0000313" key="3">
    <source>
        <dbReference type="Proteomes" id="UP000294902"/>
    </source>
</evidence>
<keyword evidence="3" id="KW-1185">Reference proteome</keyword>
<evidence type="ECO:0008006" key="4">
    <source>
        <dbReference type="Google" id="ProtNLM"/>
    </source>
</evidence>
<comment type="caution">
    <text evidence="2">The sequence shown here is derived from an EMBL/GenBank/DDBJ whole genome shotgun (WGS) entry which is preliminary data.</text>
</comment>
<dbReference type="EMBL" id="SMAL01000003">
    <property type="protein sequence ID" value="TCT15659.1"/>
    <property type="molecule type" value="Genomic_DNA"/>
</dbReference>
<organism evidence="2 3">
    <name type="scientific">Natranaerovirga pectinivora</name>
    <dbReference type="NCBI Taxonomy" id="682400"/>
    <lineage>
        <taxon>Bacteria</taxon>
        <taxon>Bacillati</taxon>
        <taxon>Bacillota</taxon>
        <taxon>Clostridia</taxon>
        <taxon>Lachnospirales</taxon>
        <taxon>Natranaerovirgaceae</taxon>
        <taxon>Natranaerovirga</taxon>
    </lineage>
</organism>
<protein>
    <recommendedName>
        <fullName evidence="4">Zinc ribbon protein</fullName>
    </recommendedName>
</protein>
<dbReference type="AlphaFoldDB" id="A0A4R3MPV8"/>
<dbReference type="Proteomes" id="UP000294902">
    <property type="component" value="Unassembled WGS sequence"/>
</dbReference>
<evidence type="ECO:0000313" key="2">
    <source>
        <dbReference type="EMBL" id="TCT15659.1"/>
    </source>
</evidence>
<dbReference type="OrthoDB" id="9788304at2"/>
<name>A0A4R3MPV8_9FIRM</name>
<evidence type="ECO:0000256" key="1">
    <source>
        <dbReference type="SAM" id="Coils"/>
    </source>
</evidence>
<gene>
    <name evidence="2" type="ORF">EDC18_103369</name>
</gene>